<gene>
    <name evidence="1" type="ORF">O185_08930</name>
</gene>
<dbReference type="RefSeq" id="WP_023044451.1">
    <property type="nucleotide sequence ID" value="NZ_AXDT01000079.1"/>
</dbReference>
<organism evidence="1 2">
    <name type="scientific">Photorhabdus temperata J3</name>
    <dbReference type="NCBI Taxonomy" id="1389415"/>
    <lineage>
        <taxon>Bacteria</taxon>
        <taxon>Pseudomonadati</taxon>
        <taxon>Pseudomonadota</taxon>
        <taxon>Gammaproteobacteria</taxon>
        <taxon>Enterobacterales</taxon>
        <taxon>Morganellaceae</taxon>
        <taxon>Photorhabdus</taxon>
    </lineage>
</organism>
<dbReference type="PATRIC" id="fig|1389415.4.peg.1784"/>
<dbReference type="Proteomes" id="UP000017133">
    <property type="component" value="Unassembled WGS sequence"/>
</dbReference>
<comment type="caution">
    <text evidence="1">The sequence shown here is derived from an EMBL/GenBank/DDBJ whole genome shotgun (WGS) entry which is preliminary data.</text>
</comment>
<dbReference type="AlphaFoldDB" id="U7R3U6"/>
<proteinExistence type="predicted"/>
<dbReference type="EMBL" id="AXDT01000079">
    <property type="protein sequence ID" value="ERT13396.1"/>
    <property type="molecule type" value="Genomic_DNA"/>
</dbReference>
<accession>U7R3U6</accession>
<protein>
    <submittedName>
        <fullName evidence="1">Uncharacterized protein</fullName>
    </submittedName>
</protein>
<sequence length="80" mass="9331">MTKFGSQVTVFQKATTWLILYVVKFYFNHTIYGVNFTLSDYHQNYGVVYSLFAGRLFPYWENFSFLVGGKGATEFIIAIY</sequence>
<keyword evidence="2" id="KW-1185">Reference proteome</keyword>
<evidence type="ECO:0000313" key="1">
    <source>
        <dbReference type="EMBL" id="ERT13396.1"/>
    </source>
</evidence>
<evidence type="ECO:0000313" key="2">
    <source>
        <dbReference type="Proteomes" id="UP000017133"/>
    </source>
</evidence>
<reference evidence="1 2" key="1">
    <citation type="submission" date="2013-10" db="EMBL/GenBank/DDBJ databases">
        <title>Whole Genome Shotgun Sequence of Photorhabdus temperata J3.</title>
        <authorList>
            <person name="Park G.-S."/>
            <person name="Hong S.-J."/>
            <person name="Shin J.-H."/>
        </authorList>
    </citation>
    <scope>NUCLEOTIDE SEQUENCE [LARGE SCALE GENOMIC DNA]</scope>
    <source>
        <strain evidence="1 2">J3</strain>
    </source>
</reference>
<name>U7R3U6_PHOTE</name>